<dbReference type="Proteomes" id="UP000515154">
    <property type="component" value="Unplaced"/>
</dbReference>
<feature type="compositionally biased region" description="Polar residues" evidence="11">
    <location>
        <begin position="590"/>
        <end position="600"/>
    </location>
</feature>
<dbReference type="Pfam" id="PF00385">
    <property type="entry name" value="Chromo"/>
    <property type="match status" value="1"/>
</dbReference>
<dbReference type="InterPro" id="IPR003616">
    <property type="entry name" value="Post-SET_dom"/>
</dbReference>
<feature type="domain" description="SET" evidence="13">
    <location>
        <begin position="337"/>
        <end position="462"/>
    </location>
</feature>
<dbReference type="InterPro" id="IPR001214">
    <property type="entry name" value="SET_dom"/>
</dbReference>
<dbReference type="InterPro" id="IPR000953">
    <property type="entry name" value="Chromo/chromo_shadow_dom"/>
</dbReference>
<dbReference type="InterPro" id="IPR016197">
    <property type="entry name" value="Chromo-like_dom_sf"/>
</dbReference>
<evidence type="ECO:0000256" key="7">
    <source>
        <dbReference type="ARBA" id="ARBA00022723"/>
    </source>
</evidence>
<feature type="domain" description="Chromo" evidence="12">
    <location>
        <begin position="72"/>
        <end position="130"/>
    </location>
</feature>
<dbReference type="SUPFAM" id="SSF54160">
    <property type="entry name" value="Chromo domain-like"/>
    <property type="match status" value="1"/>
</dbReference>
<keyword evidence="7" id="KW-0479">Metal-binding</keyword>
<dbReference type="Pfam" id="PF05033">
    <property type="entry name" value="Pre-SET"/>
    <property type="match status" value="1"/>
</dbReference>
<evidence type="ECO:0000256" key="1">
    <source>
        <dbReference type="ARBA" id="ARBA00004123"/>
    </source>
</evidence>
<feature type="domain" description="Post-SET" evidence="15">
    <location>
        <begin position="629"/>
        <end position="645"/>
    </location>
</feature>
<dbReference type="InterPro" id="IPR023780">
    <property type="entry name" value="Chromo_domain"/>
</dbReference>
<evidence type="ECO:0000256" key="4">
    <source>
        <dbReference type="ARBA" id="ARBA00022603"/>
    </source>
</evidence>
<dbReference type="Gene3D" id="2.40.50.40">
    <property type="match status" value="1"/>
</dbReference>
<dbReference type="Pfam" id="PF00856">
    <property type="entry name" value="SET"/>
    <property type="match status" value="1"/>
</dbReference>
<evidence type="ECO:0000259" key="15">
    <source>
        <dbReference type="PROSITE" id="PS50868"/>
    </source>
</evidence>
<keyword evidence="4" id="KW-0489">Methyltransferase</keyword>
<keyword evidence="9" id="KW-0539">Nucleus</keyword>
<dbReference type="GO" id="GO:0046974">
    <property type="term" value="F:histone H3K9 methyltransferase activity"/>
    <property type="evidence" value="ECO:0007669"/>
    <property type="project" value="TreeGrafter"/>
</dbReference>
<dbReference type="KEGG" id="osn:115228866"/>
<keyword evidence="5" id="KW-0808">Transferase</keyword>
<dbReference type="Gene3D" id="2.170.270.10">
    <property type="entry name" value="SET domain"/>
    <property type="match status" value="1"/>
</dbReference>
<evidence type="ECO:0000256" key="8">
    <source>
        <dbReference type="ARBA" id="ARBA00022833"/>
    </source>
</evidence>
<dbReference type="PROSITE" id="PS50013">
    <property type="entry name" value="CHROMO_2"/>
    <property type="match status" value="1"/>
</dbReference>
<dbReference type="GO" id="GO:0008270">
    <property type="term" value="F:zinc ion binding"/>
    <property type="evidence" value="ECO:0007669"/>
    <property type="project" value="InterPro"/>
</dbReference>
<dbReference type="InterPro" id="IPR050973">
    <property type="entry name" value="H3K9_Histone-Lys_N-MTase"/>
</dbReference>
<feature type="compositionally biased region" description="Low complexity" evidence="11">
    <location>
        <begin position="520"/>
        <end position="548"/>
    </location>
</feature>
<dbReference type="InterPro" id="IPR007728">
    <property type="entry name" value="Pre-SET_dom"/>
</dbReference>
<reference evidence="17" key="1">
    <citation type="submission" date="2025-08" db="UniProtKB">
        <authorList>
            <consortium name="RefSeq"/>
        </authorList>
    </citation>
    <scope>IDENTIFICATION</scope>
</reference>
<proteinExistence type="predicted"/>
<sequence length="645" mass="72830">MHRQEDDVQVPCLSGILDLQRMCQEENVKFSSETNRYLVYLMLKKVGPMMASKLLDRLMESGEILWDKDEKYEVEAVVDHTDDEDVNYYYIKWKGWSSEFNTWEPEANLECHELIDEYHRKRAALKSRKRSTPDNRNSGDVVNKRRRVEELFDKLFRSPVHERITPMQIMSLTTVKHGGANKIIKGLMMCKDRKPRRIRHNNYNNTKSKHYKQTKHMVQMALREWQDKLNAVCADPSPICVENLVDLEGPPENFEYINDYKAMDGIDIPQDPLVGCECTDCYGERKSCCPANCGTEFAYYRGKRLRVGRGVPIYECNRRCKCGPECPNRVVQQGRKFKVCVFRTSNGRGWGVKTVQKIKRGSFVMEYVGEVITNEEAERRGKRYDAEGRTYLFDLDYNDGDCPFTVDAGYYGNVSHFVNHSCDPNLEVFGVWINTLDPRLPRIALFAKRDIAKGEELTFDYMMTVDANQSAFNTSTSSAMADPSSPGANKGGDHTDEPVKKLPSRMGLLSHTTDCHGNDTATATTTTNNNNNNNEEGSTTPASAAPTTGLAEPPAANPDNSQVTQPHNNNSNNNTTTMNGADDDDDKSSSTEVVTNTVDNASLPDGQGIEAPTSLPRNDAKLTEDGKQYRIVCQCGAANCRKYLF</sequence>
<dbReference type="GO" id="GO:0000775">
    <property type="term" value="C:chromosome, centromeric region"/>
    <property type="evidence" value="ECO:0007669"/>
    <property type="project" value="UniProtKB-SubCell"/>
</dbReference>
<evidence type="ECO:0000256" key="6">
    <source>
        <dbReference type="ARBA" id="ARBA00022691"/>
    </source>
</evidence>
<dbReference type="PROSITE" id="PS50867">
    <property type="entry name" value="PRE_SET"/>
    <property type="match status" value="1"/>
</dbReference>
<dbReference type="PROSITE" id="PS50868">
    <property type="entry name" value="POST_SET"/>
    <property type="match status" value="1"/>
</dbReference>
<keyword evidence="3" id="KW-0158">Chromosome</keyword>
<dbReference type="SUPFAM" id="SSF82199">
    <property type="entry name" value="SET domain"/>
    <property type="match status" value="1"/>
</dbReference>
<organism evidence="16 17">
    <name type="scientific">Octopus sinensis</name>
    <name type="common">East Asian common octopus</name>
    <dbReference type="NCBI Taxonomy" id="2607531"/>
    <lineage>
        <taxon>Eukaryota</taxon>
        <taxon>Metazoa</taxon>
        <taxon>Spiralia</taxon>
        <taxon>Lophotrochozoa</taxon>
        <taxon>Mollusca</taxon>
        <taxon>Cephalopoda</taxon>
        <taxon>Coleoidea</taxon>
        <taxon>Octopodiformes</taxon>
        <taxon>Octopoda</taxon>
        <taxon>Incirrata</taxon>
        <taxon>Octopodidae</taxon>
        <taxon>Octopus</taxon>
    </lineage>
</organism>
<dbReference type="SMART" id="SM00317">
    <property type="entry name" value="SET"/>
    <property type="match status" value="1"/>
</dbReference>
<dbReference type="PANTHER" id="PTHR46223:SF4">
    <property type="entry name" value="HISTONE-LYSINE N-METHYLTRANSFERASE-RELATED"/>
    <property type="match status" value="1"/>
</dbReference>
<keyword evidence="16" id="KW-1185">Reference proteome</keyword>
<dbReference type="SMART" id="SM00468">
    <property type="entry name" value="PreSET"/>
    <property type="match status" value="1"/>
</dbReference>
<keyword evidence="10" id="KW-0137">Centromere</keyword>
<feature type="compositionally biased region" description="Basic and acidic residues" evidence="11">
    <location>
        <begin position="491"/>
        <end position="500"/>
    </location>
</feature>
<evidence type="ECO:0000256" key="9">
    <source>
        <dbReference type="ARBA" id="ARBA00023242"/>
    </source>
</evidence>
<keyword evidence="6" id="KW-0949">S-adenosyl-L-methionine</keyword>
<dbReference type="RefSeq" id="XP_029655198.1">
    <property type="nucleotide sequence ID" value="XM_029799338.2"/>
</dbReference>
<evidence type="ECO:0000313" key="17">
    <source>
        <dbReference type="RefSeq" id="XP_029655198.1"/>
    </source>
</evidence>
<dbReference type="SMART" id="SM00508">
    <property type="entry name" value="PostSET"/>
    <property type="match status" value="1"/>
</dbReference>
<evidence type="ECO:0000256" key="10">
    <source>
        <dbReference type="ARBA" id="ARBA00023328"/>
    </source>
</evidence>
<dbReference type="CDD" id="cd10542">
    <property type="entry name" value="SET_SUV39H"/>
    <property type="match status" value="1"/>
</dbReference>
<evidence type="ECO:0000313" key="16">
    <source>
        <dbReference type="Proteomes" id="UP000515154"/>
    </source>
</evidence>
<comment type="subcellular location">
    <subcellularLocation>
        <location evidence="2">Chromosome</location>
        <location evidence="2">Centromere</location>
    </subcellularLocation>
    <subcellularLocation>
        <location evidence="1">Nucleus</location>
    </subcellularLocation>
</comment>
<accession>A0A6P7TTX0</accession>
<dbReference type="PROSITE" id="PS00598">
    <property type="entry name" value="CHROMO_1"/>
    <property type="match status" value="1"/>
</dbReference>
<evidence type="ECO:0000256" key="5">
    <source>
        <dbReference type="ARBA" id="ARBA00022679"/>
    </source>
</evidence>
<feature type="region of interest" description="Disordered" evidence="11">
    <location>
        <begin position="474"/>
        <end position="618"/>
    </location>
</feature>
<gene>
    <name evidence="17" type="primary">LOC115228866</name>
</gene>
<feature type="domain" description="Pre-SET" evidence="14">
    <location>
        <begin position="274"/>
        <end position="334"/>
    </location>
</feature>
<evidence type="ECO:0000259" key="12">
    <source>
        <dbReference type="PROSITE" id="PS50013"/>
    </source>
</evidence>
<dbReference type="AlphaFoldDB" id="A0A6P7TTX0"/>
<dbReference type="CDD" id="cd00024">
    <property type="entry name" value="CD_CSD"/>
    <property type="match status" value="1"/>
</dbReference>
<evidence type="ECO:0000256" key="2">
    <source>
        <dbReference type="ARBA" id="ARBA00004584"/>
    </source>
</evidence>
<evidence type="ECO:0000259" key="13">
    <source>
        <dbReference type="PROSITE" id="PS50280"/>
    </source>
</evidence>
<feature type="compositionally biased region" description="Low complexity" evidence="11">
    <location>
        <begin position="568"/>
        <end position="579"/>
    </location>
</feature>
<evidence type="ECO:0000259" key="14">
    <source>
        <dbReference type="PROSITE" id="PS50867"/>
    </source>
</evidence>
<dbReference type="SMART" id="SM00298">
    <property type="entry name" value="CHROMO"/>
    <property type="match status" value="1"/>
</dbReference>
<dbReference type="PROSITE" id="PS50280">
    <property type="entry name" value="SET"/>
    <property type="match status" value="1"/>
</dbReference>
<name>A0A6P7TTX0_9MOLL</name>
<dbReference type="GO" id="GO:0005634">
    <property type="term" value="C:nucleus"/>
    <property type="evidence" value="ECO:0007669"/>
    <property type="project" value="UniProtKB-SubCell"/>
</dbReference>
<protein>
    <submittedName>
        <fullName evidence="17">Histone-lysine N-methyltransferase SUV39H2-like</fullName>
    </submittedName>
</protein>
<feature type="compositionally biased region" description="Polar residues" evidence="11">
    <location>
        <begin position="558"/>
        <end position="567"/>
    </location>
</feature>
<dbReference type="InterPro" id="IPR046341">
    <property type="entry name" value="SET_dom_sf"/>
</dbReference>
<dbReference type="GO" id="GO:0032259">
    <property type="term" value="P:methylation"/>
    <property type="evidence" value="ECO:0007669"/>
    <property type="project" value="UniProtKB-KW"/>
</dbReference>
<evidence type="ECO:0000256" key="3">
    <source>
        <dbReference type="ARBA" id="ARBA00022454"/>
    </source>
</evidence>
<dbReference type="InterPro" id="IPR023779">
    <property type="entry name" value="Chromodomain_CS"/>
</dbReference>
<dbReference type="PANTHER" id="PTHR46223">
    <property type="entry name" value="HISTONE-LYSINE N-METHYLTRANSFERASE SUV39H"/>
    <property type="match status" value="1"/>
</dbReference>
<evidence type="ECO:0000256" key="11">
    <source>
        <dbReference type="SAM" id="MobiDB-lite"/>
    </source>
</evidence>
<keyword evidence="8" id="KW-0862">Zinc</keyword>